<reference evidence="1" key="2">
    <citation type="journal article" date="2015" name="Fish Shellfish Immunol.">
        <title>Early steps in the European eel (Anguilla anguilla)-Vibrio vulnificus interaction in the gills: Role of the RtxA13 toxin.</title>
        <authorList>
            <person name="Callol A."/>
            <person name="Pajuelo D."/>
            <person name="Ebbesson L."/>
            <person name="Teles M."/>
            <person name="MacKenzie S."/>
            <person name="Amaro C."/>
        </authorList>
    </citation>
    <scope>NUCLEOTIDE SEQUENCE</scope>
</reference>
<dbReference type="EMBL" id="GBXM01083378">
    <property type="protein sequence ID" value="JAH25199.1"/>
    <property type="molecule type" value="Transcribed_RNA"/>
</dbReference>
<proteinExistence type="predicted"/>
<sequence>MSIIHTLHGNIHTQGLFWQINEAQNHRYIYTYTVCRRETNALRSLLKISVWDFHANWSTGNHAM</sequence>
<reference evidence="1" key="1">
    <citation type="submission" date="2014-11" db="EMBL/GenBank/DDBJ databases">
        <authorList>
            <person name="Amaro Gonzalez C."/>
        </authorList>
    </citation>
    <scope>NUCLEOTIDE SEQUENCE</scope>
</reference>
<evidence type="ECO:0000313" key="1">
    <source>
        <dbReference type="EMBL" id="JAH25199.1"/>
    </source>
</evidence>
<name>A0A0E9R7V0_ANGAN</name>
<organism evidence="1">
    <name type="scientific">Anguilla anguilla</name>
    <name type="common">European freshwater eel</name>
    <name type="synonym">Muraena anguilla</name>
    <dbReference type="NCBI Taxonomy" id="7936"/>
    <lineage>
        <taxon>Eukaryota</taxon>
        <taxon>Metazoa</taxon>
        <taxon>Chordata</taxon>
        <taxon>Craniata</taxon>
        <taxon>Vertebrata</taxon>
        <taxon>Euteleostomi</taxon>
        <taxon>Actinopterygii</taxon>
        <taxon>Neopterygii</taxon>
        <taxon>Teleostei</taxon>
        <taxon>Anguilliformes</taxon>
        <taxon>Anguillidae</taxon>
        <taxon>Anguilla</taxon>
    </lineage>
</organism>
<accession>A0A0E9R7V0</accession>
<dbReference type="AlphaFoldDB" id="A0A0E9R7V0"/>
<protein>
    <submittedName>
        <fullName evidence="1">Uncharacterized protein</fullName>
    </submittedName>
</protein>